<proteinExistence type="inferred from homology"/>
<dbReference type="Gene3D" id="1.10.579.10">
    <property type="entry name" value="DNA Cyclobutane Dipyrimidine Photolyase, subunit A, domain 3"/>
    <property type="match status" value="1"/>
</dbReference>
<dbReference type="InterPro" id="IPR036155">
    <property type="entry name" value="Crypto/Photolyase_N_sf"/>
</dbReference>
<dbReference type="InterPro" id="IPR036134">
    <property type="entry name" value="Crypto/Photolyase_FAD-like_sf"/>
</dbReference>
<dbReference type="Gene3D" id="1.25.40.80">
    <property type="match status" value="1"/>
</dbReference>
<dbReference type="GO" id="GO:0071949">
    <property type="term" value="F:FAD binding"/>
    <property type="evidence" value="ECO:0007669"/>
    <property type="project" value="TreeGrafter"/>
</dbReference>
<dbReference type="GO" id="GO:0003904">
    <property type="term" value="F:deoxyribodipyrimidine photo-lyase activity"/>
    <property type="evidence" value="ECO:0007669"/>
    <property type="project" value="UniProtKB-EC"/>
</dbReference>
<dbReference type="EMBL" id="CADCVP010000182">
    <property type="protein sequence ID" value="CAA9497864.1"/>
    <property type="molecule type" value="Genomic_DNA"/>
</dbReference>
<gene>
    <name evidence="7" type="ORF">AVDCRST_MAG69-1713</name>
</gene>
<dbReference type="PANTHER" id="PTHR11455:SF9">
    <property type="entry name" value="CRYPTOCHROME CIRCADIAN CLOCK 5 ISOFORM X1"/>
    <property type="match status" value="1"/>
</dbReference>
<dbReference type="PANTHER" id="PTHR11455">
    <property type="entry name" value="CRYPTOCHROME"/>
    <property type="match status" value="1"/>
</dbReference>
<evidence type="ECO:0000256" key="5">
    <source>
        <dbReference type="RuleBase" id="RU004182"/>
    </source>
</evidence>
<evidence type="ECO:0000256" key="1">
    <source>
        <dbReference type="ARBA" id="ARBA00022630"/>
    </source>
</evidence>
<protein>
    <submittedName>
        <fullName evidence="7">Deoxyribodipyrimidine photolyase</fullName>
        <ecNumber evidence="7">4.1.99.3</ecNumber>
    </submittedName>
</protein>
<feature type="binding site" evidence="4">
    <location>
        <begin position="229"/>
        <end position="233"/>
    </location>
    <ligand>
        <name>FAD</name>
        <dbReference type="ChEBI" id="CHEBI:57692"/>
    </ligand>
</feature>
<feature type="domain" description="Photolyase/cryptochrome alpha/beta" evidence="6">
    <location>
        <begin position="1"/>
        <end position="130"/>
    </location>
</feature>
<comment type="cofactor">
    <cofactor evidence="4">
        <name>FAD</name>
        <dbReference type="ChEBI" id="CHEBI:57692"/>
    </cofactor>
    <text evidence="4">Binds 1 FAD per subunit.</text>
</comment>
<dbReference type="SUPFAM" id="SSF48173">
    <property type="entry name" value="Cryptochrome/photolyase FAD-binding domain"/>
    <property type="match status" value="1"/>
</dbReference>
<dbReference type="GO" id="GO:0003677">
    <property type="term" value="F:DNA binding"/>
    <property type="evidence" value="ECO:0007669"/>
    <property type="project" value="TreeGrafter"/>
</dbReference>
<accession>A0A6J4SNQ6</accession>
<evidence type="ECO:0000313" key="7">
    <source>
        <dbReference type="EMBL" id="CAA9497864.1"/>
    </source>
</evidence>
<dbReference type="GO" id="GO:0006950">
    <property type="term" value="P:response to stress"/>
    <property type="evidence" value="ECO:0007669"/>
    <property type="project" value="UniProtKB-ARBA"/>
</dbReference>
<dbReference type="PROSITE" id="PS51645">
    <property type="entry name" value="PHR_CRY_ALPHA_BETA"/>
    <property type="match status" value="1"/>
</dbReference>
<dbReference type="AlphaFoldDB" id="A0A6J4SNQ6"/>
<dbReference type="InterPro" id="IPR014729">
    <property type="entry name" value="Rossmann-like_a/b/a_fold"/>
</dbReference>
<evidence type="ECO:0000259" key="6">
    <source>
        <dbReference type="PROSITE" id="PS51645"/>
    </source>
</evidence>
<evidence type="ECO:0000256" key="4">
    <source>
        <dbReference type="PIRSR" id="PIRSR602081-1"/>
    </source>
</evidence>
<dbReference type="EC" id="4.1.99.3" evidence="7"/>
<dbReference type="Pfam" id="PF00875">
    <property type="entry name" value="DNA_photolyase"/>
    <property type="match status" value="1"/>
</dbReference>
<dbReference type="GO" id="GO:0009416">
    <property type="term" value="P:response to light stimulus"/>
    <property type="evidence" value="ECO:0007669"/>
    <property type="project" value="TreeGrafter"/>
</dbReference>
<keyword evidence="1 4" id="KW-0285">Flavoprotein</keyword>
<feature type="binding site" evidence="4">
    <location>
        <begin position="264"/>
        <end position="271"/>
    </location>
    <ligand>
        <name>FAD</name>
        <dbReference type="ChEBI" id="CHEBI:57692"/>
    </ligand>
</feature>
<keyword evidence="7" id="KW-0456">Lyase</keyword>
<dbReference type="InterPro" id="IPR018394">
    <property type="entry name" value="DNA_photolyase_1_CS_C"/>
</dbReference>
<dbReference type="InterPro" id="IPR002081">
    <property type="entry name" value="Cryptochrome/DNA_photolyase_1"/>
</dbReference>
<organism evidence="7">
    <name type="scientific">uncultured Solirubrobacteraceae bacterium</name>
    <dbReference type="NCBI Taxonomy" id="1162706"/>
    <lineage>
        <taxon>Bacteria</taxon>
        <taxon>Bacillati</taxon>
        <taxon>Actinomycetota</taxon>
        <taxon>Thermoleophilia</taxon>
        <taxon>Solirubrobacterales</taxon>
        <taxon>Solirubrobacteraceae</taxon>
        <taxon>environmental samples</taxon>
    </lineage>
</organism>
<name>A0A6J4SNQ6_9ACTN</name>
<dbReference type="Pfam" id="PF03441">
    <property type="entry name" value="FAD_binding_7"/>
    <property type="match status" value="1"/>
</dbReference>
<dbReference type="SUPFAM" id="SSF52425">
    <property type="entry name" value="Cryptochrome/photolyase, N-terminal domain"/>
    <property type="match status" value="1"/>
</dbReference>
<evidence type="ECO:0000256" key="2">
    <source>
        <dbReference type="ARBA" id="ARBA00022827"/>
    </source>
</evidence>
<keyword evidence="2 4" id="KW-0274">FAD</keyword>
<dbReference type="InterPro" id="IPR006050">
    <property type="entry name" value="DNA_photolyase_N"/>
</dbReference>
<reference evidence="7" key="1">
    <citation type="submission" date="2020-02" db="EMBL/GenBank/DDBJ databases">
        <authorList>
            <person name="Meier V. D."/>
        </authorList>
    </citation>
    <scope>NUCLEOTIDE SEQUENCE</scope>
    <source>
        <strain evidence="7">AVDCRST_MAG69</strain>
    </source>
</reference>
<dbReference type="PROSITE" id="PS00394">
    <property type="entry name" value="DNA_PHOTOLYASES_1_1"/>
    <property type="match status" value="1"/>
</dbReference>
<feature type="binding site" evidence="4">
    <location>
        <position position="218"/>
    </location>
    <ligand>
        <name>FAD</name>
        <dbReference type="ChEBI" id="CHEBI:57692"/>
    </ligand>
</feature>
<sequence length="466" mass="52394">MTALVWFRRDLRVFDHPSLAAAMRAHDRVVPVFVLDARLIHGRFPSPARTEFLLAALRELRDALRDRGGDLIVRHGRPEVELVALAAETGSEEVFFASDVSPFAMSRDFRVEAALREAGIVPRRTPGNFVADVGRPRTADGRPFSVFSPFWRRWRDLPRRAVEPPPDGVGIPSGLEPGVIPTLGELGLTPELSDPMEPGEKAGRRRLDAFLADGLDFYVERRGRLSGGTSELSPYIHFGCLSAREIEARVTDHGGEGAGAFSRQLAWRDFYAHVLLTHPGNAHGAFKPQFDALEWSSDDEHLAAWKEGRTGFPVVDAGMRQLAARGWMHNRARLIVASFLTKDLHIDYRVGEAHFMRLLLCGDEAQNNGNWQWISSVGVDPQPFYRRIYNPVLQQKRHDPDGAYVRRWVPELRGVPLERLAEPWTMSPDEQREAGCVIGRDYPAPIVDHRAERALTLDRYRAVTEG</sequence>
<dbReference type="Gene3D" id="3.40.50.620">
    <property type="entry name" value="HUPs"/>
    <property type="match status" value="1"/>
</dbReference>
<comment type="similarity">
    <text evidence="5">Belongs to the DNA photolyase family.</text>
</comment>
<dbReference type="GO" id="GO:0006139">
    <property type="term" value="P:nucleobase-containing compound metabolic process"/>
    <property type="evidence" value="ECO:0007669"/>
    <property type="project" value="UniProtKB-ARBA"/>
</dbReference>
<keyword evidence="3 5" id="KW-0157">Chromophore</keyword>
<dbReference type="InterPro" id="IPR005101">
    <property type="entry name" value="Cryptochr/Photolyase_FAD-bd"/>
</dbReference>
<evidence type="ECO:0000256" key="3">
    <source>
        <dbReference type="ARBA" id="ARBA00022991"/>
    </source>
</evidence>
<dbReference type="PRINTS" id="PR00147">
    <property type="entry name" value="DNAPHOTLYASE"/>
</dbReference>
<feature type="binding site" evidence="4">
    <location>
        <position position="261"/>
    </location>
    <ligand>
        <name>FAD</name>
        <dbReference type="ChEBI" id="CHEBI:57692"/>
    </ligand>
</feature>